<organism evidence="2 3">
    <name type="scientific">Celeribacter neptunius</name>
    <dbReference type="NCBI Taxonomy" id="588602"/>
    <lineage>
        <taxon>Bacteria</taxon>
        <taxon>Pseudomonadati</taxon>
        <taxon>Pseudomonadota</taxon>
        <taxon>Alphaproteobacteria</taxon>
        <taxon>Rhodobacterales</taxon>
        <taxon>Roseobacteraceae</taxon>
        <taxon>Celeribacter</taxon>
    </lineage>
</organism>
<protein>
    <submittedName>
        <fullName evidence="2">Acetyltransferase (GNAT) domain-containing protein</fullName>
    </submittedName>
</protein>
<dbReference type="STRING" id="588602.SAMN04487991_1161"/>
<keyword evidence="3" id="KW-1185">Reference proteome</keyword>
<dbReference type="InterPro" id="IPR016181">
    <property type="entry name" value="Acyl_CoA_acyltransferase"/>
</dbReference>
<dbReference type="InterPro" id="IPR000182">
    <property type="entry name" value="GNAT_dom"/>
</dbReference>
<dbReference type="Proteomes" id="UP000199630">
    <property type="component" value="Unassembled WGS sequence"/>
</dbReference>
<dbReference type="Pfam" id="PF13302">
    <property type="entry name" value="Acetyltransf_3"/>
    <property type="match status" value="1"/>
</dbReference>
<dbReference type="AlphaFoldDB" id="A0A1I3LW79"/>
<gene>
    <name evidence="2" type="ORF">SAMN04487991_1161</name>
</gene>
<evidence type="ECO:0000313" key="3">
    <source>
        <dbReference type="Proteomes" id="UP000199630"/>
    </source>
</evidence>
<dbReference type="Gene3D" id="3.40.630.30">
    <property type="match status" value="1"/>
</dbReference>
<dbReference type="RefSeq" id="WP_090058784.1">
    <property type="nucleotide sequence ID" value="NZ_FORH01000001.1"/>
</dbReference>
<evidence type="ECO:0000313" key="2">
    <source>
        <dbReference type="EMBL" id="SFI88972.1"/>
    </source>
</evidence>
<dbReference type="OrthoDB" id="7960624at2"/>
<sequence length="167" mass="18752">MREQELQFTRLTEIAPEAITAHMSEPFVARHMPLLKGRWTERTTRDWVAAKEAHWQARGLGHWGFLAEGSYVGWGGFEREGEDWDFGLVLTPAARGLGQKITAKALDFARNDPRIDSVTFLLPPTRRHFGALTRLGARRDGEATHGEETFLRFRLDLTGPSAAPGAQ</sequence>
<name>A0A1I3LW79_9RHOB</name>
<reference evidence="3" key="1">
    <citation type="submission" date="2016-10" db="EMBL/GenBank/DDBJ databases">
        <authorList>
            <person name="Varghese N."/>
            <person name="Submissions S."/>
        </authorList>
    </citation>
    <scope>NUCLEOTIDE SEQUENCE [LARGE SCALE GENOMIC DNA]</scope>
    <source>
        <strain evidence="3">DSM 26471</strain>
    </source>
</reference>
<evidence type="ECO:0000259" key="1">
    <source>
        <dbReference type="Pfam" id="PF13302"/>
    </source>
</evidence>
<dbReference type="SUPFAM" id="SSF55729">
    <property type="entry name" value="Acyl-CoA N-acyltransferases (Nat)"/>
    <property type="match status" value="1"/>
</dbReference>
<feature type="domain" description="N-acetyltransferase" evidence="1">
    <location>
        <begin position="17"/>
        <end position="120"/>
    </location>
</feature>
<dbReference type="GO" id="GO:0016747">
    <property type="term" value="F:acyltransferase activity, transferring groups other than amino-acyl groups"/>
    <property type="evidence" value="ECO:0007669"/>
    <property type="project" value="InterPro"/>
</dbReference>
<proteinExistence type="predicted"/>
<keyword evidence="2" id="KW-0808">Transferase</keyword>
<accession>A0A1I3LW79</accession>
<dbReference type="EMBL" id="FORH01000001">
    <property type="protein sequence ID" value="SFI88972.1"/>
    <property type="molecule type" value="Genomic_DNA"/>
</dbReference>